<dbReference type="AlphaFoldDB" id="D0LP31"/>
<evidence type="ECO:0000313" key="11">
    <source>
        <dbReference type="EMBL" id="ACY18857.1"/>
    </source>
</evidence>
<evidence type="ECO:0000256" key="6">
    <source>
        <dbReference type="ARBA" id="ARBA00022840"/>
    </source>
</evidence>
<feature type="domain" description="Protein kinase" evidence="10">
    <location>
        <begin position="12"/>
        <end position="263"/>
    </location>
</feature>
<comment type="catalytic activity">
    <reaction evidence="8">
        <text>L-seryl-[protein] + ATP = O-phospho-L-seryl-[protein] + ADP + H(+)</text>
        <dbReference type="Rhea" id="RHEA:17989"/>
        <dbReference type="Rhea" id="RHEA-COMP:9863"/>
        <dbReference type="Rhea" id="RHEA-COMP:11604"/>
        <dbReference type="ChEBI" id="CHEBI:15378"/>
        <dbReference type="ChEBI" id="CHEBI:29999"/>
        <dbReference type="ChEBI" id="CHEBI:30616"/>
        <dbReference type="ChEBI" id="CHEBI:83421"/>
        <dbReference type="ChEBI" id="CHEBI:456216"/>
        <dbReference type="EC" id="2.7.11.1"/>
    </reaction>
</comment>
<dbReference type="GO" id="GO:0005524">
    <property type="term" value="F:ATP binding"/>
    <property type="evidence" value="ECO:0007669"/>
    <property type="project" value="UniProtKB-KW"/>
</dbReference>
<dbReference type="EMBL" id="CP001804">
    <property type="protein sequence ID" value="ACY18857.1"/>
    <property type="molecule type" value="Genomic_DNA"/>
</dbReference>
<dbReference type="EC" id="2.7.11.1" evidence="1"/>
<sequence length="391" mass="42915">MKFDGPLLEGRWRLGPRVGRGAQAHTFLARDEKARDERVVVLKQFHLEKSTWKKFDLYEREVAVLKKLRHPHIPRFLSAFESEPGVFNLVIERMPGATLRAIATKVRFTDGELRDIIERVLDILDHIHTRNPPVIHRDIKPANLIRDAKGNLALVDFGGVRHALREEGGSTVVGTFGYMAPEQLHGQATPATDIYGLGATIVALAGGVEPEDVPRQGLRMDLSAHLAGRDAGLISVLEVMTAPDPDKRPSRARTVRTLLREQMRAAPKSISRLPVPTGAQQVLASDEPKPFEELSELIDEVPQPVEALLRILLVIFAVGGFAAVTVVKAALLPLIFGVLSLMSDSNGKAKLNAAKRDARQALGESQEGLRRLRKTCLNRGGDPPARLPGAQ</sequence>
<evidence type="ECO:0000256" key="8">
    <source>
        <dbReference type="ARBA" id="ARBA00048679"/>
    </source>
</evidence>
<gene>
    <name evidence="11" type="ordered locus">Hoch_6388</name>
</gene>
<evidence type="ECO:0000313" key="12">
    <source>
        <dbReference type="Proteomes" id="UP000001880"/>
    </source>
</evidence>
<dbReference type="PANTHER" id="PTHR24363:SF0">
    <property type="entry name" value="SERINE_THREONINE KINASE LIKE DOMAIN CONTAINING 1"/>
    <property type="match status" value="1"/>
</dbReference>
<dbReference type="Proteomes" id="UP000001880">
    <property type="component" value="Chromosome"/>
</dbReference>
<keyword evidence="12" id="KW-1185">Reference proteome</keyword>
<keyword evidence="2 11" id="KW-0723">Serine/threonine-protein kinase</keyword>
<keyword evidence="9" id="KW-0812">Transmembrane</keyword>
<dbReference type="eggNOG" id="COG0515">
    <property type="taxonomic scope" value="Bacteria"/>
</dbReference>
<keyword evidence="5 11" id="KW-0418">Kinase</keyword>
<evidence type="ECO:0000256" key="5">
    <source>
        <dbReference type="ARBA" id="ARBA00022777"/>
    </source>
</evidence>
<keyword evidence="4" id="KW-0547">Nucleotide-binding</keyword>
<keyword evidence="9" id="KW-0472">Membrane</keyword>
<evidence type="ECO:0000256" key="2">
    <source>
        <dbReference type="ARBA" id="ARBA00022527"/>
    </source>
</evidence>
<organism evidence="11 12">
    <name type="scientific">Haliangium ochraceum (strain DSM 14365 / JCM 11303 / SMP-2)</name>
    <dbReference type="NCBI Taxonomy" id="502025"/>
    <lineage>
        <taxon>Bacteria</taxon>
        <taxon>Pseudomonadati</taxon>
        <taxon>Myxococcota</taxon>
        <taxon>Polyangia</taxon>
        <taxon>Haliangiales</taxon>
        <taxon>Kofleriaceae</taxon>
        <taxon>Haliangium</taxon>
    </lineage>
</organism>
<dbReference type="PROSITE" id="PS50011">
    <property type="entry name" value="PROTEIN_KINASE_DOM"/>
    <property type="match status" value="1"/>
</dbReference>
<dbReference type="RefSeq" id="WP_012831449.1">
    <property type="nucleotide sequence ID" value="NC_013440.1"/>
</dbReference>
<proteinExistence type="predicted"/>
<dbReference type="CDD" id="cd14014">
    <property type="entry name" value="STKc_PknB_like"/>
    <property type="match status" value="1"/>
</dbReference>
<keyword evidence="3" id="KW-0808">Transferase</keyword>
<keyword evidence="9" id="KW-1133">Transmembrane helix</keyword>
<dbReference type="SMART" id="SM00220">
    <property type="entry name" value="S_TKc"/>
    <property type="match status" value="1"/>
</dbReference>
<protein>
    <recommendedName>
        <fullName evidence="1">non-specific serine/threonine protein kinase</fullName>
        <ecNumber evidence="1">2.7.11.1</ecNumber>
    </recommendedName>
</protein>
<dbReference type="Pfam" id="PF00069">
    <property type="entry name" value="Pkinase"/>
    <property type="match status" value="1"/>
</dbReference>
<accession>D0LP31</accession>
<evidence type="ECO:0000256" key="7">
    <source>
        <dbReference type="ARBA" id="ARBA00047899"/>
    </source>
</evidence>
<evidence type="ECO:0000256" key="4">
    <source>
        <dbReference type="ARBA" id="ARBA00022741"/>
    </source>
</evidence>
<evidence type="ECO:0000256" key="1">
    <source>
        <dbReference type="ARBA" id="ARBA00012513"/>
    </source>
</evidence>
<evidence type="ECO:0000256" key="3">
    <source>
        <dbReference type="ARBA" id="ARBA00022679"/>
    </source>
</evidence>
<dbReference type="Gene3D" id="1.10.510.10">
    <property type="entry name" value="Transferase(Phosphotransferase) domain 1"/>
    <property type="match status" value="1"/>
</dbReference>
<feature type="transmembrane region" description="Helical" evidence="9">
    <location>
        <begin position="311"/>
        <end position="341"/>
    </location>
</feature>
<reference evidence="11 12" key="1">
    <citation type="journal article" date="2010" name="Stand. Genomic Sci.">
        <title>Complete genome sequence of Haliangium ochraceum type strain (SMP-2).</title>
        <authorList>
            <consortium name="US DOE Joint Genome Institute (JGI-PGF)"/>
            <person name="Ivanova N."/>
            <person name="Daum C."/>
            <person name="Lang E."/>
            <person name="Abt B."/>
            <person name="Kopitz M."/>
            <person name="Saunders E."/>
            <person name="Lapidus A."/>
            <person name="Lucas S."/>
            <person name="Glavina Del Rio T."/>
            <person name="Nolan M."/>
            <person name="Tice H."/>
            <person name="Copeland A."/>
            <person name="Cheng J.F."/>
            <person name="Chen F."/>
            <person name="Bruce D."/>
            <person name="Goodwin L."/>
            <person name="Pitluck S."/>
            <person name="Mavromatis K."/>
            <person name="Pati A."/>
            <person name="Mikhailova N."/>
            <person name="Chen A."/>
            <person name="Palaniappan K."/>
            <person name="Land M."/>
            <person name="Hauser L."/>
            <person name="Chang Y.J."/>
            <person name="Jeffries C.D."/>
            <person name="Detter J.C."/>
            <person name="Brettin T."/>
            <person name="Rohde M."/>
            <person name="Goker M."/>
            <person name="Bristow J."/>
            <person name="Markowitz V."/>
            <person name="Eisen J.A."/>
            <person name="Hugenholtz P."/>
            <person name="Kyrpides N.C."/>
            <person name="Klenk H.P."/>
        </authorList>
    </citation>
    <scope>NUCLEOTIDE SEQUENCE [LARGE SCALE GENOMIC DNA]</scope>
    <source>
        <strain evidence="12">DSM 14365 / CIP 107738 / JCM 11303 / AJ 13395 / SMP-2</strain>
    </source>
</reference>
<evidence type="ECO:0000256" key="9">
    <source>
        <dbReference type="SAM" id="Phobius"/>
    </source>
</evidence>
<comment type="catalytic activity">
    <reaction evidence="7">
        <text>L-threonyl-[protein] + ATP = O-phospho-L-threonyl-[protein] + ADP + H(+)</text>
        <dbReference type="Rhea" id="RHEA:46608"/>
        <dbReference type="Rhea" id="RHEA-COMP:11060"/>
        <dbReference type="Rhea" id="RHEA-COMP:11605"/>
        <dbReference type="ChEBI" id="CHEBI:15378"/>
        <dbReference type="ChEBI" id="CHEBI:30013"/>
        <dbReference type="ChEBI" id="CHEBI:30616"/>
        <dbReference type="ChEBI" id="CHEBI:61977"/>
        <dbReference type="ChEBI" id="CHEBI:456216"/>
        <dbReference type="EC" id="2.7.11.1"/>
    </reaction>
</comment>
<dbReference type="KEGG" id="hoh:Hoch_6388"/>
<dbReference type="InterPro" id="IPR000719">
    <property type="entry name" value="Prot_kinase_dom"/>
</dbReference>
<dbReference type="STRING" id="502025.Hoch_6388"/>
<dbReference type="PANTHER" id="PTHR24363">
    <property type="entry name" value="SERINE/THREONINE PROTEIN KINASE"/>
    <property type="match status" value="1"/>
</dbReference>
<dbReference type="HOGENOM" id="CLU_705498_0_0_7"/>
<dbReference type="SUPFAM" id="SSF56112">
    <property type="entry name" value="Protein kinase-like (PK-like)"/>
    <property type="match status" value="1"/>
</dbReference>
<keyword evidence="6" id="KW-0067">ATP-binding</keyword>
<name>D0LP31_HALO1</name>
<evidence type="ECO:0000259" key="10">
    <source>
        <dbReference type="PROSITE" id="PS50011"/>
    </source>
</evidence>
<dbReference type="GO" id="GO:0004674">
    <property type="term" value="F:protein serine/threonine kinase activity"/>
    <property type="evidence" value="ECO:0007669"/>
    <property type="project" value="UniProtKB-KW"/>
</dbReference>
<dbReference type="InterPro" id="IPR011009">
    <property type="entry name" value="Kinase-like_dom_sf"/>
</dbReference>